<dbReference type="SUPFAM" id="SSF55486">
    <property type="entry name" value="Metalloproteases ('zincins'), catalytic domain"/>
    <property type="match status" value="1"/>
</dbReference>
<keyword evidence="8" id="KW-0862">Zinc</keyword>
<evidence type="ECO:0000256" key="9">
    <source>
        <dbReference type="ARBA" id="ARBA00023049"/>
    </source>
</evidence>
<keyword evidence="6" id="KW-0677">Repeat</keyword>
<dbReference type="SUPFAM" id="SSF50923">
    <property type="entry name" value="Hemopexin-like domain"/>
    <property type="match status" value="1"/>
</dbReference>
<feature type="domain" description="Peptidase metallopeptidase" evidence="13">
    <location>
        <begin position="121"/>
        <end position="287"/>
    </location>
</feature>
<dbReference type="CDD" id="cd00094">
    <property type="entry name" value="HX"/>
    <property type="match status" value="1"/>
</dbReference>
<accession>A0ABM1BMQ8</accession>
<evidence type="ECO:0000256" key="3">
    <source>
        <dbReference type="ARBA" id="ARBA00022670"/>
    </source>
</evidence>
<dbReference type="Proteomes" id="UP000694941">
    <property type="component" value="Unplaced"/>
</dbReference>
<keyword evidence="9" id="KW-0482">Metalloprotease</keyword>
<protein>
    <submittedName>
        <fullName evidence="15">Matrix metalloproteinase-17-like</fullName>
    </submittedName>
</protein>
<dbReference type="PANTHER" id="PTHR10201">
    <property type="entry name" value="MATRIX METALLOPROTEINASE"/>
    <property type="match status" value="1"/>
</dbReference>
<dbReference type="PROSITE" id="PS51642">
    <property type="entry name" value="HEMOPEXIN_2"/>
    <property type="match status" value="4"/>
</dbReference>
<evidence type="ECO:0000256" key="6">
    <source>
        <dbReference type="ARBA" id="ARBA00022737"/>
    </source>
</evidence>
<dbReference type="InterPro" id="IPR000585">
    <property type="entry name" value="Hemopexin-like_dom"/>
</dbReference>
<evidence type="ECO:0000259" key="13">
    <source>
        <dbReference type="SMART" id="SM00235"/>
    </source>
</evidence>
<dbReference type="Gene3D" id="3.40.390.10">
    <property type="entry name" value="Collagenase (Catalytic Domain)"/>
    <property type="match status" value="1"/>
</dbReference>
<feature type="repeat" description="Hemopexin" evidence="11">
    <location>
        <begin position="484"/>
        <end position="530"/>
    </location>
</feature>
<dbReference type="InterPro" id="IPR036365">
    <property type="entry name" value="PGBD-like_sf"/>
</dbReference>
<dbReference type="InterPro" id="IPR006026">
    <property type="entry name" value="Peptidase_Metallo"/>
</dbReference>
<dbReference type="SMART" id="SM00120">
    <property type="entry name" value="HX"/>
    <property type="match status" value="4"/>
</dbReference>
<feature type="repeat" description="Hemopexin" evidence="11">
    <location>
        <begin position="580"/>
        <end position="626"/>
    </location>
</feature>
<dbReference type="Pfam" id="PF00045">
    <property type="entry name" value="Hemopexin"/>
    <property type="match status" value="3"/>
</dbReference>
<gene>
    <name evidence="15" type="primary">LOC106469194</name>
</gene>
<dbReference type="InterPro" id="IPR033739">
    <property type="entry name" value="M10A_MMP"/>
</dbReference>
<evidence type="ECO:0000256" key="1">
    <source>
        <dbReference type="ARBA" id="ARBA00001947"/>
    </source>
</evidence>
<evidence type="ECO:0000256" key="11">
    <source>
        <dbReference type="PROSITE-ProRule" id="PRU01011"/>
    </source>
</evidence>
<keyword evidence="3" id="KW-0645">Protease</keyword>
<dbReference type="InterPro" id="IPR002477">
    <property type="entry name" value="Peptidoglycan-bd-like"/>
</dbReference>
<dbReference type="InterPro" id="IPR021190">
    <property type="entry name" value="Pept_M10A"/>
</dbReference>
<name>A0ABM1BMQ8_LIMPO</name>
<feature type="repeat" description="Hemopexin" evidence="11">
    <location>
        <begin position="532"/>
        <end position="579"/>
    </location>
</feature>
<dbReference type="PIRSF" id="PIRSF001191">
    <property type="entry name" value="Peptidase_M10A_matrix"/>
    <property type="match status" value="1"/>
</dbReference>
<comment type="cofactor">
    <cofactor evidence="1">
        <name>Zn(2+)</name>
        <dbReference type="ChEBI" id="CHEBI:29105"/>
    </cofactor>
</comment>
<organism evidence="14 15">
    <name type="scientific">Limulus polyphemus</name>
    <name type="common">Atlantic horseshoe crab</name>
    <dbReference type="NCBI Taxonomy" id="6850"/>
    <lineage>
        <taxon>Eukaryota</taxon>
        <taxon>Metazoa</taxon>
        <taxon>Ecdysozoa</taxon>
        <taxon>Arthropoda</taxon>
        <taxon>Chelicerata</taxon>
        <taxon>Merostomata</taxon>
        <taxon>Xiphosura</taxon>
        <taxon>Limulidae</taxon>
        <taxon>Limulus</taxon>
    </lineage>
</organism>
<dbReference type="InterPro" id="IPR024079">
    <property type="entry name" value="MetalloPept_cat_dom_sf"/>
</dbReference>
<evidence type="ECO:0000256" key="2">
    <source>
        <dbReference type="ARBA" id="ARBA00010370"/>
    </source>
</evidence>
<dbReference type="Pfam" id="PF01471">
    <property type="entry name" value="PG_binding_1"/>
    <property type="match status" value="1"/>
</dbReference>
<evidence type="ECO:0000256" key="8">
    <source>
        <dbReference type="ARBA" id="ARBA00022833"/>
    </source>
</evidence>
<dbReference type="InterPro" id="IPR018487">
    <property type="entry name" value="Hemopexin-like_repeat"/>
</dbReference>
<comment type="similarity">
    <text evidence="2">Belongs to the peptidase M10A family.</text>
</comment>
<feature type="region of interest" description="Disordered" evidence="12">
    <location>
        <begin position="299"/>
        <end position="401"/>
    </location>
</feature>
<keyword evidence="10" id="KW-0865">Zymogen</keyword>
<dbReference type="SUPFAM" id="SSF47090">
    <property type="entry name" value="PGBD-like"/>
    <property type="match status" value="1"/>
</dbReference>
<dbReference type="InterPro" id="IPR021158">
    <property type="entry name" value="Pept_M10A_Zn_BS"/>
</dbReference>
<sequence length="626" mass="71878">MADRLCFTITKPLSHTSLLLFGYVLIAGTAPIPNSPSTEMVKFMKQFGYLIDAGPNTDALYTEEGFKEAIKNMQRFGGLPETGVIDEATQKLMTVPRCGVPDVIRKIPTNHNIREKRYVIGAEGWRKRTITYFLANWSPELEHSEAYRNLEKAFEVWTKPVPYLRFKYLRSMSADIIVAFGQGSHGDGYPFDGPGSILAHAFFPYEHGHYGGDIHFDDDEFWVDESKGKQDGGLDFFTVATHEIGHSLGLAHSTVPNSVMFPYYKGYDPSFTLGYDDVVGMYELYDANTHFEDEEYESFFNQTDDERTTTSKTDETTRNPSADDDIFSDRVGRDNETGQKNDDGKTDENVEDDHYKISSDDDRTNPPPKRTDQNDEEYSTDDNGKQTTSESYFPELIPENDGVVNATEVGDDEKSHSSNETLDKKKAKYEPNACNGFFDAAGNVRNEIFIFKGLFVWRLTERGLLAKGYPVYFHYLFYGLPWSVRRIDAIYQRSTDYHIILFSDKYFWVFDGNSFTKDSPFPLTDLGLPPFLDRVDAALVWGKNGKTYFFAGNNYWRYDDRKKKMDEFYPQPIQRWRGIPPNIDAAFTWNGLSYFFKANLYWRFNNEEVIVDEQYPLSASADWLGC</sequence>
<evidence type="ECO:0000256" key="5">
    <source>
        <dbReference type="ARBA" id="ARBA00022729"/>
    </source>
</evidence>
<dbReference type="PROSITE" id="PS00546">
    <property type="entry name" value="CYSTEINE_SWITCH"/>
    <property type="match status" value="1"/>
</dbReference>
<proteinExistence type="inferred from homology"/>
<dbReference type="PRINTS" id="PR00138">
    <property type="entry name" value="MATRIXIN"/>
</dbReference>
<evidence type="ECO:0000256" key="12">
    <source>
        <dbReference type="SAM" id="MobiDB-lite"/>
    </source>
</evidence>
<keyword evidence="14" id="KW-1185">Reference proteome</keyword>
<dbReference type="InterPro" id="IPR001818">
    <property type="entry name" value="Pept_M10_metallopeptidase"/>
</dbReference>
<dbReference type="Gene3D" id="2.110.10.10">
    <property type="entry name" value="Hemopexin-like domain"/>
    <property type="match status" value="1"/>
</dbReference>
<keyword evidence="4" id="KW-0479">Metal-binding</keyword>
<dbReference type="PANTHER" id="PTHR10201:SF169">
    <property type="entry name" value="MATRIX METALLOPROTEINASE-16-LIKE PROTEIN"/>
    <property type="match status" value="1"/>
</dbReference>
<reference evidence="15" key="1">
    <citation type="submission" date="2025-08" db="UniProtKB">
        <authorList>
            <consortium name="RefSeq"/>
        </authorList>
    </citation>
    <scope>IDENTIFICATION</scope>
    <source>
        <tissue evidence="15">Muscle</tissue>
    </source>
</reference>
<dbReference type="RefSeq" id="XP_013785115.1">
    <property type="nucleotide sequence ID" value="XM_013929661.2"/>
</dbReference>
<dbReference type="InterPro" id="IPR036375">
    <property type="entry name" value="Hemopexin-like_dom_sf"/>
</dbReference>
<dbReference type="SMART" id="SM00235">
    <property type="entry name" value="ZnMc"/>
    <property type="match status" value="1"/>
</dbReference>
<dbReference type="Pfam" id="PF00413">
    <property type="entry name" value="Peptidase_M10"/>
    <property type="match status" value="1"/>
</dbReference>
<keyword evidence="7" id="KW-0378">Hydrolase</keyword>
<feature type="repeat" description="Hemopexin" evidence="11">
    <location>
        <begin position="431"/>
        <end position="480"/>
    </location>
</feature>
<evidence type="ECO:0000313" key="15">
    <source>
        <dbReference type="RefSeq" id="XP_013785115.1"/>
    </source>
</evidence>
<evidence type="ECO:0000256" key="7">
    <source>
        <dbReference type="ARBA" id="ARBA00022801"/>
    </source>
</evidence>
<evidence type="ECO:0000256" key="4">
    <source>
        <dbReference type="ARBA" id="ARBA00022723"/>
    </source>
</evidence>
<dbReference type="GeneID" id="106469194"/>
<feature type="compositionally biased region" description="Basic and acidic residues" evidence="12">
    <location>
        <begin position="327"/>
        <end position="373"/>
    </location>
</feature>
<evidence type="ECO:0000256" key="10">
    <source>
        <dbReference type="ARBA" id="ARBA00023145"/>
    </source>
</evidence>
<keyword evidence="5" id="KW-0732">Signal</keyword>
<evidence type="ECO:0000313" key="14">
    <source>
        <dbReference type="Proteomes" id="UP000694941"/>
    </source>
</evidence>
<dbReference type="CDD" id="cd04278">
    <property type="entry name" value="ZnMc_MMP"/>
    <property type="match status" value="1"/>
</dbReference>
<feature type="compositionally biased region" description="Basic and acidic residues" evidence="12">
    <location>
        <begin position="304"/>
        <end position="317"/>
    </location>
</feature>